<sequence>MFTKNPSKHPIVFMKDVSTRDLEALLDFMYNGEVNVPQSSLGSLIKTAEGLQIKGLAVPDDPPAKRDRDKRDSKPEEPLSPPPKRSRVRENSPVHSLPSRSLAQSSYTPTPSSSSINRPRSPLPPSNTSSGASQAPVEATLDEDSRTSIQSGVSGLSEHNSSTTPSLSSKIGSSSQQIQSNIGDNSSRLERSGNEEPSPGPSGIQKPQSKEEPVEIKQEDIVDLGEDDDGDWGAEGDAGGGDSSMGSEHPPSFPDVVLPHGSDAMQHTGDPAMFLGPLGSLAAPSLPSMGSHTPSMAHVALTASHQRISSLFGNLAAAAARSRLPQASSVSSSPLLTAAVVAAAASVKSPPGFHHHIGRGRYRQDSIRAQIQQLQTELKSLENLVNIGMIGSQEKEKLDIKVMSKKTEVLRLQKELERLVSGQLRQRKFREKMRKKLNESNMKSPDGGFQNVHFGMLEHGGEVDENNLRSPESGSQNISFGLVEQEGEMVPQSVVWGTEDEEEENEQKNHEKGNFSEEEIDYGVDFHT</sequence>
<keyword evidence="4" id="KW-0539">Nucleus</keyword>
<dbReference type="EMBL" id="CAXKWB010003537">
    <property type="protein sequence ID" value="CAL4069465.1"/>
    <property type="molecule type" value="Genomic_DNA"/>
</dbReference>
<dbReference type="GO" id="GO:0008406">
    <property type="term" value="P:gonad development"/>
    <property type="evidence" value="ECO:0007669"/>
    <property type="project" value="UniProtKB-ARBA"/>
</dbReference>
<keyword evidence="9" id="KW-1185">Reference proteome</keyword>
<dbReference type="GO" id="GO:0006357">
    <property type="term" value="P:regulation of transcription by RNA polymerase II"/>
    <property type="evidence" value="ECO:0007669"/>
    <property type="project" value="TreeGrafter"/>
</dbReference>
<feature type="region of interest" description="Disordered" evidence="6">
    <location>
        <begin position="51"/>
        <end position="268"/>
    </location>
</feature>
<comment type="function">
    <text evidence="5">Putative transcription factor required for axon growth and guidance in the central and peripheral nervous systems. Repels CNS axons away from the midline by promoting the expression of the midline repellent sli and its receptor robo.</text>
</comment>
<reference evidence="8 9" key="1">
    <citation type="submission" date="2024-05" db="EMBL/GenBank/DDBJ databases">
        <authorList>
            <person name="Wallberg A."/>
        </authorList>
    </citation>
    <scope>NUCLEOTIDE SEQUENCE [LARGE SCALE GENOMIC DNA]</scope>
</reference>
<protein>
    <recommendedName>
        <fullName evidence="7">BTB domain-containing protein</fullName>
    </recommendedName>
</protein>
<dbReference type="InterPro" id="IPR011333">
    <property type="entry name" value="SKP1/BTB/POZ_sf"/>
</dbReference>
<dbReference type="Gene3D" id="3.30.710.10">
    <property type="entry name" value="Potassium Channel Kv1.1, Chain A"/>
    <property type="match status" value="1"/>
</dbReference>
<dbReference type="InterPro" id="IPR000210">
    <property type="entry name" value="BTB/POZ_dom"/>
</dbReference>
<keyword evidence="1" id="KW-0217">Developmental protein</keyword>
<dbReference type="GO" id="GO:0048813">
    <property type="term" value="P:dendrite morphogenesis"/>
    <property type="evidence" value="ECO:0007669"/>
    <property type="project" value="UniProtKB-ARBA"/>
</dbReference>
<evidence type="ECO:0000313" key="8">
    <source>
        <dbReference type="EMBL" id="CAL4069465.1"/>
    </source>
</evidence>
<evidence type="ECO:0000256" key="2">
    <source>
        <dbReference type="ARBA" id="ARBA00022782"/>
    </source>
</evidence>
<dbReference type="GO" id="GO:0007464">
    <property type="term" value="P:R3/R4 cell fate commitment"/>
    <property type="evidence" value="ECO:0007669"/>
    <property type="project" value="UniProtKB-ARBA"/>
</dbReference>
<dbReference type="GO" id="GO:0016199">
    <property type="term" value="P:axon midline choice point recognition"/>
    <property type="evidence" value="ECO:0007669"/>
    <property type="project" value="UniProtKB-ARBA"/>
</dbReference>
<dbReference type="GO" id="GO:0007526">
    <property type="term" value="P:larval somatic muscle development"/>
    <property type="evidence" value="ECO:0007669"/>
    <property type="project" value="UniProtKB-ARBA"/>
</dbReference>
<feature type="compositionally biased region" description="Basic and acidic residues" evidence="6">
    <location>
        <begin position="506"/>
        <end position="515"/>
    </location>
</feature>
<dbReference type="GO" id="GO:0005634">
    <property type="term" value="C:nucleus"/>
    <property type="evidence" value="ECO:0007669"/>
    <property type="project" value="TreeGrafter"/>
</dbReference>
<proteinExistence type="predicted"/>
<feature type="compositionally biased region" description="Acidic residues" evidence="6">
    <location>
        <begin position="221"/>
        <end position="234"/>
    </location>
</feature>
<dbReference type="Proteomes" id="UP001497623">
    <property type="component" value="Unassembled WGS sequence"/>
</dbReference>
<gene>
    <name evidence="8" type="ORF">MNOR_LOCUS7861</name>
</gene>
<feature type="compositionally biased region" description="Low complexity" evidence="6">
    <location>
        <begin position="157"/>
        <end position="186"/>
    </location>
</feature>
<evidence type="ECO:0000256" key="3">
    <source>
        <dbReference type="ARBA" id="ARBA00022902"/>
    </source>
</evidence>
<feature type="compositionally biased region" description="Low complexity" evidence="6">
    <location>
        <begin position="105"/>
        <end position="130"/>
    </location>
</feature>
<evidence type="ECO:0000259" key="7">
    <source>
        <dbReference type="PROSITE" id="PS50097"/>
    </source>
</evidence>
<dbReference type="PROSITE" id="PS50097">
    <property type="entry name" value="BTB"/>
    <property type="match status" value="1"/>
</dbReference>
<keyword evidence="3" id="KW-0524">Neurogenesis</keyword>
<dbReference type="GO" id="GO:0045467">
    <property type="term" value="P:R7 cell development"/>
    <property type="evidence" value="ECO:0007669"/>
    <property type="project" value="UniProtKB-ARBA"/>
</dbReference>
<feature type="region of interest" description="Disordered" evidence="6">
    <location>
        <begin position="497"/>
        <end position="528"/>
    </location>
</feature>
<evidence type="ECO:0000256" key="5">
    <source>
        <dbReference type="ARBA" id="ARBA00037382"/>
    </source>
</evidence>
<dbReference type="PANTHER" id="PTHR23110:SF111">
    <property type="entry name" value="LONGITUDINALS LACKING PROTEIN, ISOFORMS F_I_K_T"/>
    <property type="match status" value="1"/>
</dbReference>
<feature type="compositionally biased region" description="Basic and acidic residues" evidence="6">
    <location>
        <begin position="208"/>
        <end position="220"/>
    </location>
</feature>
<dbReference type="SUPFAM" id="SSF54695">
    <property type="entry name" value="POZ domain"/>
    <property type="match status" value="1"/>
</dbReference>
<keyword evidence="2" id="KW-0221">Differentiation</keyword>
<dbReference type="PANTHER" id="PTHR23110">
    <property type="entry name" value="BTB DOMAIN TRANSCRIPTION FACTOR"/>
    <property type="match status" value="1"/>
</dbReference>
<evidence type="ECO:0000256" key="4">
    <source>
        <dbReference type="ARBA" id="ARBA00023242"/>
    </source>
</evidence>
<dbReference type="AlphaFoldDB" id="A0AAV2Q536"/>
<accession>A0AAV2Q536</accession>
<comment type="caution">
    <text evidence="8">The sequence shown here is derived from an EMBL/GenBank/DDBJ whole genome shotgun (WGS) entry which is preliminary data.</text>
</comment>
<evidence type="ECO:0000256" key="1">
    <source>
        <dbReference type="ARBA" id="ARBA00022473"/>
    </source>
</evidence>
<dbReference type="InterPro" id="IPR051095">
    <property type="entry name" value="Dros_DevTransReg"/>
</dbReference>
<evidence type="ECO:0000256" key="6">
    <source>
        <dbReference type="SAM" id="MobiDB-lite"/>
    </source>
</evidence>
<dbReference type="GO" id="GO:0035167">
    <property type="term" value="P:larval lymph gland hemopoiesis"/>
    <property type="evidence" value="ECO:0007669"/>
    <property type="project" value="UniProtKB-ARBA"/>
</dbReference>
<name>A0AAV2Q536_MEGNR</name>
<organism evidence="8 9">
    <name type="scientific">Meganyctiphanes norvegica</name>
    <name type="common">Northern krill</name>
    <name type="synonym">Thysanopoda norvegica</name>
    <dbReference type="NCBI Taxonomy" id="48144"/>
    <lineage>
        <taxon>Eukaryota</taxon>
        <taxon>Metazoa</taxon>
        <taxon>Ecdysozoa</taxon>
        <taxon>Arthropoda</taxon>
        <taxon>Crustacea</taxon>
        <taxon>Multicrustacea</taxon>
        <taxon>Malacostraca</taxon>
        <taxon>Eumalacostraca</taxon>
        <taxon>Eucarida</taxon>
        <taxon>Euphausiacea</taxon>
        <taxon>Euphausiidae</taxon>
        <taxon>Meganyctiphanes</taxon>
    </lineage>
</organism>
<dbReference type="Pfam" id="PF00651">
    <property type="entry name" value="BTB"/>
    <property type="match status" value="1"/>
</dbReference>
<evidence type="ECO:0000313" key="9">
    <source>
        <dbReference type="Proteomes" id="UP001497623"/>
    </source>
</evidence>
<dbReference type="GO" id="GO:0045476">
    <property type="term" value="P:nurse cell apoptotic process"/>
    <property type="evidence" value="ECO:0007669"/>
    <property type="project" value="UniProtKB-ARBA"/>
</dbReference>
<feature type="domain" description="BTB" evidence="7">
    <location>
        <begin position="1"/>
        <end position="38"/>
    </location>
</feature>
<feature type="compositionally biased region" description="Basic and acidic residues" evidence="6">
    <location>
        <begin position="62"/>
        <end position="77"/>
    </location>
</feature>